<evidence type="ECO:0000313" key="2">
    <source>
        <dbReference type="Proteomes" id="UP000189835"/>
    </source>
</evidence>
<dbReference type="AlphaFoldDB" id="A0A1V4BYE1"/>
<reference evidence="1 2" key="1">
    <citation type="submission" date="2017-02" db="EMBL/GenBank/DDBJ databases">
        <title>Genome sequence of Microcystis aeruginosa KW.</title>
        <authorList>
            <person name="Oh H.-M."/>
            <person name="Ahn C.-Y."/>
            <person name="Jeong H."/>
            <person name="Srivastava A."/>
            <person name="Lee H.-G."/>
            <person name="Kang S.-R."/>
        </authorList>
    </citation>
    <scope>NUCLEOTIDE SEQUENCE [LARGE SCALE GENOMIC DNA]</scope>
    <source>
        <strain evidence="1 2">KW</strain>
    </source>
</reference>
<accession>A0A1V4BYE1</accession>
<name>A0A1V4BYE1_MICAE</name>
<comment type="caution">
    <text evidence="1">The sequence shown here is derived from an EMBL/GenBank/DDBJ whole genome shotgun (WGS) entry which is preliminary data.</text>
</comment>
<gene>
    <name evidence="1" type="ORF">B1L04_02915</name>
</gene>
<protein>
    <submittedName>
        <fullName evidence="1">Uncharacterized protein</fullName>
    </submittedName>
</protein>
<proteinExistence type="predicted"/>
<dbReference type="EMBL" id="MVGR01000002">
    <property type="protein sequence ID" value="OPF19751.1"/>
    <property type="molecule type" value="Genomic_DNA"/>
</dbReference>
<sequence>MPENIIAAEIEPLPNKAEQTALRLQELGFQVLHVGLTISVQAPQSLWESFFKVSFETQEQPSVEPGIPSTTFQRAITDNLQIPDPLQSSISNVFFVEPPIWF</sequence>
<dbReference type="RefSeq" id="WP_079205715.1">
    <property type="nucleotide sequence ID" value="NZ_MVGR01000002.1"/>
</dbReference>
<organism evidence="1 2">
    <name type="scientific">Microcystis aeruginosa KW</name>
    <dbReference type="NCBI Taxonomy" id="1960155"/>
    <lineage>
        <taxon>Bacteria</taxon>
        <taxon>Bacillati</taxon>
        <taxon>Cyanobacteriota</taxon>
        <taxon>Cyanophyceae</taxon>
        <taxon>Oscillatoriophycideae</taxon>
        <taxon>Chroococcales</taxon>
        <taxon>Microcystaceae</taxon>
        <taxon>Microcystis</taxon>
    </lineage>
</organism>
<dbReference type="Proteomes" id="UP000189835">
    <property type="component" value="Unassembled WGS sequence"/>
</dbReference>
<evidence type="ECO:0000313" key="1">
    <source>
        <dbReference type="EMBL" id="OPF19751.1"/>
    </source>
</evidence>